<reference evidence="1 2" key="1">
    <citation type="journal article" date="2014" name="Int. J. Syst. Evol. Microbiol.">
        <title>Complete genome sequence of Corynebacterium casei LMG S-19264T (=DSM 44701T), isolated from a smear-ripened cheese.</title>
        <authorList>
            <consortium name="US DOE Joint Genome Institute (JGI-PGF)"/>
            <person name="Walter F."/>
            <person name="Albersmeier A."/>
            <person name="Kalinowski J."/>
            <person name="Ruckert C."/>
        </authorList>
    </citation>
    <scope>NUCLEOTIDE SEQUENCE [LARGE SCALE GENOMIC DNA]</scope>
    <source>
        <strain evidence="1 2">CGMCC 1.9161</strain>
    </source>
</reference>
<dbReference type="SFLD" id="SFLDG01135">
    <property type="entry name" value="C1.5.6:_HAD__Beta-PGM__Phospha"/>
    <property type="match status" value="1"/>
</dbReference>
<dbReference type="EMBL" id="BMMF01000014">
    <property type="protein sequence ID" value="GGK50490.1"/>
    <property type="molecule type" value="Genomic_DNA"/>
</dbReference>
<dbReference type="PANTHER" id="PTHR43434">
    <property type="entry name" value="PHOSPHOGLYCOLATE PHOSPHATASE"/>
    <property type="match status" value="1"/>
</dbReference>
<dbReference type="InterPro" id="IPR006439">
    <property type="entry name" value="HAD-SF_hydro_IA"/>
</dbReference>
<dbReference type="GO" id="GO:0005829">
    <property type="term" value="C:cytosol"/>
    <property type="evidence" value="ECO:0007669"/>
    <property type="project" value="TreeGrafter"/>
</dbReference>
<dbReference type="Gene3D" id="3.40.50.1000">
    <property type="entry name" value="HAD superfamily/HAD-like"/>
    <property type="match status" value="1"/>
</dbReference>
<protein>
    <submittedName>
        <fullName evidence="1">Haloacid dehalogenase</fullName>
    </submittedName>
</protein>
<dbReference type="RefSeq" id="WP_244645619.1">
    <property type="nucleotide sequence ID" value="NZ_BMMF01000014.1"/>
</dbReference>
<dbReference type="InterPro" id="IPR036412">
    <property type="entry name" value="HAD-like_sf"/>
</dbReference>
<dbReference type="GO" id="GO:0008967">
    <property type="term" value="F:phosphoglycolate phosphatase activity"/>
    <property type="evidence" value="ECO:0007669"/>
    <property type="project" value="TreeGrafter"/>
</dbReference>
<evidence type="ECO:0000313" key="1">
    <source>
        <dbReference type="EMBL" id="GGK50490.1"/>
    </source>
</evidence>
<organism evidence="1 2">
    <name type="scientific">Salinarimonas ramus</name>
    <dbReference type="NCBI Taxonomy" id="690164"/>
    <lineage>
        <taxon>Bacteria</taxon>
        <taxon>Pseudomonadati</taxon>
        <taxon>Pseudomonadota</taxon>
        <taxon>Alphaproteobacteria</taxon>
        <taxon>Hyphomicrobiales</taxon>
        <taxon>Salinarimonadaceae</taxon>
        <taxon>Salinarimonas</taxon>
    </lineage>
</organism>
<dbReference type="InterPro" id="IPR023198">
    <property type="entry name" value="PGP-like_dom2"/>
</dbReference>
<dbReference type="InterPro" id="IPR050155">
    <property type="entry name" value="HAD-like_hydrolase_sf"/>
</dbReference>
<dbReference type="NCBIfam" id="TIGR01549">
    <property type="entry name" value="HAD-SF-IA-v1"/>
    <property type="match status" value="1"/>
</dbReference>
<dbReference type="GO" id="GO:0006281">
    <property type="term" value="P:DNA repair"/>
    <property type="evidence" value="ECO:0007669"/>
    <property type="project" value="TreeGrafter"/>
</dbReference>
<evidence type="ECO:0000313" key="2">
    <source>
        <dbReference type="Proteomes" id="UP000600449"/>
    </source>
</evidence>
<name>A0A917V8V6_9HYPH</name>
<dbReference type="SFLD" id="SFLDS00003">
    <property type="entry name" value="Haloacid_Dehalogenase"/>
    <property type="match status" value="1"/>
</dbReference>
<keyword evidence="2" id="KW-1185">Reference proteome</keyword>
<dbReference type="InterPro" id="IPR041492">
    <property type="entry name" value="HAD_2"/>
</dbReference>
<dbReference type="Pfam" id="PF13419">
    <property type="entry name" value="HAD_2"/>
    <property type="match status" value="1"/>
</dbReference>
<dbReference type="SUPFAM" id="SSF56784">
    <property type="entry name" value="HAD-like"/>
    <property type="match status" value="1"/>
</dbReference>
<dbReference type="InterPro" id="IPR023214">
    <property type="entry name" value="HAD_sf"/>
</dbReference>
<accession>A0A917V8V6</accession>
<gene>
    <name evidence="1" type="ORF">GCM10011322_41960</name>
</gene>
<dbReference type="Gene3D" id="1.10.150.240">
    <property type="entry name" value="Putative phosphatase, domain 2"/>
    <property type="match status" value="1"/>
</dbReference>
<proteinExistence type="predicted"/>
<dbReference type="SFLD" id="SFLDG01129">
    <property type="entry name" value="C1.5:_HAD__Beta-PGM__Phosphata"/>
    <property type="match status" value="1"/>
</dbReference>
<dbReference type="AlphaFoldDB" id="A0A917V8V6"/>
<dbReference type="PANTHER" id="PTHR43434:SF24">
    <property type="entry name" value="HYDROLASE-RELATED"/>
    <property type="match status" value="1"/>
</dbReference>
<sequence>MTRAPADGLRLVLLDLDGTLVDSQAIIVEAQVRTFRAHGLPPPTRERSLSIVGLSLPEAFRVLAGEDGPWEAMAQTYREVFSELRAEGTHEEPLYPGVRETIAALARREEVLLGIATGKSRRGVTHLVARESWEGLFATIQTADDAPSKPHPGMILQALSETGVAPPSAAMVGDSTFDMDMARAAGVAGIGVSYGFHGAGALRDRGAHTIVDRFSEIVPVLDRLWRA</sequence>
<dbReference type="Proteomes" id="UP000600449">
    <property type="component" value="Unassembled WGS sequence"/>
</dbReference>
<comment type="caution">
    <text evidence="1">The sequence shown here is derived from an EMBL/GenBank/DDBJ whole genome shotgun (WGS) entry which is preliminary data.</text>
</comment>